<evidence type="ECO:0000256" key="1">
    <source>
        <dbReference type="SAM" id="MobiDB-lite"/>
    </source>
</evidence>
<protein>
    <submittedName>
        <fullName evidence="2">Uncharacterized protein</fullName>
    </submittedName>
</protein>
<dbReference type="EMBL" id="CAJNYV010004987">
    <property type="protein sequence ID" value="CAF3712667.1"/>
    <property type="molecule type" value="Genomic_DNA"/>
</dbReference>
<dbReference type="AlphaFoldDB" id="A0A818VIA1"/>
<dbReference type="Pfam" id="PF13516">
    <property type="entry name" value="LRR_6"/>
    <property type="match status" value="2"/>
</dbReference>
<dbReference type="Proteomes" id="UP000663865">
    <property type="component" value="Unassembled WGS sequence"/>
</dbReference>
<dbReference type="InterPro" id="IPR001611">
    <property type="entry name" value="Leu-rich_rpt"/>
</dbReference>
<dbReference type="InterPro" id="IPR032675">
    <property type="entry name" value="LRR_dom_sf"/>
</dbReference>
<gene>
    <name evidence="2" type="ORF">KIK155_LOCUS27433</name>
</gene>
<reference evidence="2" key="1">
    <citation type="submission" date="2021-02" db="EMBL/GenBank/DDBJ databases">
        <authorList>
            <person name="Nowell W R."/>
        </authorList>
    </citation>
    <scope>NUCLEOTIDE SEQUENCE</scope>
</reference>
<evidence type="ECO:0000313" key="2">
    <source>
        <dbReference type="EMBL" id="CAF3712667.1"/>
    </source>
</evidence>
<name>A0A818VIA1_9BILA</name>
<accession>A0A818VIA1</accession>
<evidence type="ECO:0000313" key="3">
    <source>
        <dbReference type="Proteomes" id="UP000663865"/>
    </source>
</evidence>
<proteinExistence type="predicted"/>
<dbReference type="SUPFAM" id="SSF52047">
    <property type="entry name" value="RNI-like"/>
    <property type="match status" value="1"/>
</dbReference>
<organism evidence="2 3">
    <name type="scientific">Rotaria socialis</name>
    <dbReference type="NCBI Taxonomy" id="392032"/>
    <lineage>
        <taxon>Eukaryota</taxon>
        <taxon>Metazoa</taxon>
        <taxon>Spiralia</taxon>
        <taxon>Gnathifera</taxon>
        <taxon>Rotifera</taxon>
        <taxon>Eurotatoria</taxon>
        <taxon>Bdelloidea</taxon>
        <taxon>Philodinida</taxon>
        <taxon>Philodinidae</taxon>
        <taxon>Rotaria</taxon>
    </lineage>
</organism>
<dbReference type="Gene3D" id="3.80.10.10">
    <property type="entry name" value="Ribonuclease Inhibitor"/>
    <property type="match status" value="1"/>
</dbReference>
<feature type="region of interest" description="Disordered" evidence="1">
    <location>
        <begin position="309"/>
        <end position="329"/>
    </location>
</feature>
<sequence>MVNSEKLWLDRKYRSRSHAFDIASDLMAKGKKKSKKKDAALIELNVQLLKRLLRLYEQYCTEQSSIPSVEVTKTIRALFEEGDSLSKVFLRPNPTKIVKPAEGADQIGLTTEPPPIIQTYVRPFLRALLTCRLSALKEFSVWNICMDLLDCIELGNYIKLETTVLQTVSLYDCLLQPDPLYRLSASFNICRTLRIVNLDFNEFGDEGCLLLCNNLVGNQCITRLSLTYCDLGPVCGAPLGRLLVQTALAEIYLDGNHFGCEGAYDLIKLLLIDCEKYNIDKEEKLRADMESKIQEAALRVQQGLPAELTDAEKKERKKRKKKKKKKLSLDDMPPCGPFVTKIHLFDNEIDCLQPDGFAVVQKTVDAFARLIEISEELEELDLDENVIGHVCGGIILDALKCRKERKSKKIKINVSEKIDQFVFADILKLSAKMKKKRKRGKKKK</sequence>
<feature type="compositionally biased region" description="Basic residues" evidence="1">
    <location>
        <begin position="315"/>
        <end position="326"/>
    </location>
</feature>
<comment type="caution">
    <text evidence="2">The sequence shown here is derived from an EMBL/GenBank/DDBJ whole genome shotgun (WGS) entry which is preliminary data.</text>
</comment>